<evidence type="ECO:0000256" key="1">
    <source>
        <dbReference type="SAM" id="Phobius"/>
    </source>
</evidence>
<dbReference type="NCBIfam" id="TIGR03943">
    <property type="entry name" value="TIGR03943 family putative permease subunit"/>
    <property type="match status" value="1"/>
</dbReference>
<dbReference type="EMBL" id="DSRD01000769">
    <property type="protein sequence ID" value="HGW95062.1"/>
    <property type="molecule type" value="Genomic_DNA"/>
</dbReference>
<keyword evidence="1" id="KW-0472">Membrane</keyword>
<feature type="transmembrane region" description="Helical" evidence="1">
    <location>
        <begin position="79"/>
        <end position="101"/>
    </location>
</feature>
<dbReference type="Pfam" id="PF09323">
    <property type="entry name" value="DUF1980"/>
    <property type="match status" value="1"/>
</dbReference>
<dbReference type="InterPro" id="IPR048493">
    <property type="entry name" value="DUF1980_N"/>
</dbReference>
<gene>
    <name evidence="4" type="ORF">ENR47_12390</name>
</gene>
<evidence type="ECO:0000259" key="3">
    <source>
        <dbReference type="Pfam" id="PF21537"/>
    </source>
</evidence>
<dbReference type="InterPro" id="IPR048447">
    <property type="entry name" value="DUF1980_C"/>
</dbReference>
<evidence type="ECO:0000259" key="2">
    <source>
        <dbReference type="Pfam" id="PF09323"/>
    </source>
</evidence>
<keyword evidence="1" id="KW-0812">Transmembrane</keyword>
<sequence>MARSSRLIGAWIDVLAIAAWGVLFLNYWLTGKLYLLIHPNYMWLTVAAGIGLLALAAWKGAFLLQRARSRNAGNNLQHMTLLPTGWSSTILLLTAILGLVITPRAFASQTAIQRGVIDAPTLTLVKPQAFRASSNTEDKSIIDWVRTLTVYPEPDAYTGQAAKVQGFVIYPPDLPNQYLLISRFVLTCCAADAYPISLPVKLAESREQYKPDTWLEIQGQMTTETLAGKRQLVLRATAIQPIEEPKNPYDY</sequence>
<evidence type="ECO:0000313" key="4">
    <source>
        <dbReference type="EMBL" id="HGW95062.1"/>
    </source>
</evidence>
<comment type="caution">
    <text evidence="4">The sequence shown here is derived from an EMBL/GenBank/DDBJ whole genome shotgun (WGS) entry which is preliminary data.</text>
</comment>
<feature type="transmembrane region" description="Helical" evidence="1">
    <location>
        <begin position="7"/>
        <end position="29"/>
    </location>
</feature>
<protein>
    <submittedName>
        <fullName evidence="4">TIGR03943 family protein</fullName>
    </submittedName>
</protein>
<dbReference type="InterPro" id="IPR015402">
    <property type="entry name" value="DUF1980"/>
</dbReference>
<feature type="domain" description="DUF1980" evidence="2">
    <location>
        <begin position="14"/>
        <end position="116"/>
    </location>
</feature>
<dbReference type="AlphaFoldDB" id="A0A832H4Z8"/>
<dbReference type="PANTHER" id="PTHR40047:SF1">
    <property type="entry name" value="UPF0703 PROTEIN YCGQ"/>
    <property type="match status" value="1"/>
</dbReference>
<dbReference type="Pfam" id="PF21537">
    <property type="entry name" value="DUF1980_C"/>
    <property type="match status" value="1"/>
</dbReference>
<feature type="transmembrane region" description="Helical" evidence="1">
    <location>
        <begin position="41"/>
        <end position="58"/>
    </location>
</feature>
<accession>A0A832H4Z8</accession>
<organism evidence="4">
    <name type="scientific">Oscillatoriales cyanobacterium SpSt-402</name>
    <dbReference type="NCBI Taxonomy" id="2282168"/>
    <lineage>
        <taxon>Bacteria</taxon>
        <taxon>Bacillati</taxon>
        <taxon>Cyanobacteriota</taxon>
        <taxon>Cyanophyceae</taxon>
        <taxon>Oscillatoriophycideae</taxon>
        <taxon>Oscillatoriales</taxon>
    </lineage>
</organism>
<feature type="domain" description="DUF1980" evidence="3">
    <location>
        <begin position="143"/>
        <end position="251"/>
    </location>
</feature>
<proteinExistence type="predicted"/>
<reference evidence="4" key="1">
    <citation type="journal article" date="2020" name="mSystems">
        <title>Genome- and Community-Level Interaction Insights into Carbon Utilization and Element Cycling Functions of Hydrothermarchaeota in Hydrothermal Sediment.</title>
        <authorList>
            <person name="Zhou Z."/>
            <person name="Liu Y."/>
            <person name="Xu W."/>
            <person name="Pan J."/>
            <person name="Luo Z.H."/>
            <person name="Li M."/>
        </authorList>
    </citation>
    <scope>NUCLEOTIDE SEQUENCE [LARGE SCALE GENOMIC DNA]</scope>
    <source>
        <strain evidence="4">SpSt-402</strain>
    </source>
</reference>
<name>A0A832H4Z8_9CYAN</name>
<dbReference type="PANTHER" id="PTHR40047">
    <property type="entry name" value="UPF0703 PROTEIN YCGQ"/>
    <property type="match status" value="1"/>
</dbReference>
<dbReference type="InterPro" id="IPR052955">
    <property type="entry name" value="UPF0703_membrane_permease"/>
</dbReference>
<keyword evidence="1" id="KW-1133">Transmembrane helix</keyword>